<evidence type="ECO:0000259" key="1">
    <source>
        <dbReference type="Pfam" id="PF07995"/>
    </source>
</evidence>
<name>I3SQ54_LOTJA</name>
<sequence>MRLDIDNIPSATQISKLGLWGSYSIPQDNPYSEDEDLQPEIWALGLRNPWRCSFDAERSSYFFCGDVGQDLFEEVDLITKGGNYGWRAYEGPYIFNATQSPGGNTSLTSINPIFPIFGYNHSEVNKNEGSASITGGYFYRSNTDPCTYGRYLFGDLYAGAIWAATEDPVNSGNFSTSKIPFSCAHDSPLRCESVPGTSLSALGYIFSFGEDNNKDVYILASSGVYRVVRPSRCNYACSLENATTTTSPTPSPSSPSHANRWSNYSGYLFLQFSSFLLLLLGFM</sequence>
<proteinExistence type="evidence at transcript level"/>
<organism evidence="2">
    <name type="scientific">Lotus japonicus</name>
    <name type="common">Lotus corniculatus var. japonicus</name>
    <dbReference type="NCBI Taxonomy" id="34305"/>
    <lineage>
        <taxon>Eukaryota</taxon>
        <taxon>Viridiplantae</taxon>
        <taxon>Streptophyta</taxon>
        <taxon>Embryophyta</taxon>
        <taxon>Tracheophyta</taxon>
        <taxon>Spermatophyta</taxon>
        <taxon>Magnoliopsida</taxon>
        <taxon>eudicotyledons</taxon>
        <taxon>Gunneridae</taxon>
        <taxon>Pentapetalae</taxon>
        <taxon>rosids</taxon>
        <taxon>fabids</taxon>
        <taxon>Fabales</taxon>
        <taxon>Fabaceae</taxon>
        <taxon>Papilionoideae</taxon>
        <taxon>50 kb inversion clade</taxon>
        <taxon>NPAAA clade</taxon>
        <taxon>Hologalegina</taxon>
        <taxon>robinioid clade</taxon>
        <taxon>Loteae</taxon>
        <taxon>Lotus</taxon>
    </lineage>
</organism>
<evidence type="ECO:0000313" key="2">
    <source>
        <dbReference type="EMBL" id="AFK42396.1"/>
    </source>
</evidence>
<dbReference type="PANTHER" id="PTHR19328">
    <property type="entry name" value="HEDGEHOG-INTERACTING PROTEIN"/>
    <property type="match status" value="1"/>
</dbReference>
<dbReference type="PANTHER" id="PTHR19328:SF13">
    <property type="entry name" value="HIPL1 PROTEIN"/>
    <property type="match status" value="1"/>
</dbReference>
<reference evidence="2" key="1">
    <citation type="submission" date="2012-05" db="EMBL/GenBank/DDBJ databases">
        <authorList>
            <person name="Krishnakumar V."/>
            <person name="Cheung F."/>
            <person name="Xiao Y."/>
            <person name="Chan A."/>
            <person name="Moskal W.A."/>
            <person name="Town C.D."/>
        </authorList>
    </citation>
    <scope>NUCLEOTIDE SEQUENCE</scope>
</reference>
<dbReference type="InterPro" id="IPR012938">
    <property type="entry name" value="Glc/Sorbosone_DH"/>
</dbReference>
<dbReference type="InterPro" id="IPR011042">
    <property type="entry name" value="6-blade_b-propeller_TolB-like"/>
</dbReference>
<dbReference type="EMBL" id="BT142602">
    <property type="protein sequence ID" value="AFK42396.1"/>
    <property type="molecule type" value="mRNA"/>
</dbReference>
<dbReference type="AlphaFoldDB" id="I3SQ54"/>
<feature type="domain" description="Glucose/Sorbosone dehydrogenase" evidence="1">
    <location>
        <begin position="24"/>
        <end position="108"/>
    </location>
</feature>
<protein>
    <recommendedName>
        <fullName evidence="1">Glucose/Sorbosone dehydrogenase domain-containing protein</fullName>
    </recommendedName>
</protein>
<dbReference type="SUPFAM" id="SSF50952">
    <property type="entry name" value="Soluble quinoprotein glucose dehydrogenase"/>
    <property type="match status" value="1"/>
</dbReference>
<dbReference type="Pfam" id="PF07995">
    <property type="entry name" value="GSDH"/>
    <property type="match status" value="1"/>
</dbReference>
<dbReference type="InterPro" id="IPR011041">
    <property type="entry name" value="Quinoprot_gluc/sorb_DH_b-prop"/>
</dbReference>
<accession>I3SQ54</accession>
<dbReference type="Gene3D" id="2.120.10.30">
    <property type="entry name" value="TolB, C-terminal domain"/>
    <property type="match status" value="1"/>
</dbReference>